<evidence type="ECO:0000256" key="4">
    <source>
        <dbReference type="ARBA" id="ARBA00022723"/>
    </source>
</evidence>
<evidence type="ECO:0000256" key="9">
    <source>
        <dbReference type="PROSITE-ProRule" id="PRU00520"/>
    </source>
</evidence>
<dbReference type="InterPro" id="IPR004421">
    <property type="entry name" value="Carbamoyltransferase_HypF"/>
</dbReference>
<keyword evidence="6" id="KW-0862">Zinc</keyword>
<dbReference type="Gene3D" id="3.90.870.50">
    <property type="match status" value="1"/>
</dbReference>
<evidence type="ECO:0000313" key="12">
    <source>
        <dbReference type="EMBL" id="OIP38061.1"/>
    </source>
</evidence>
<dbReference type="Gene3D" id="3.30.420.360">
    <property type="match status" value="1"/>
</dbReference>
<dbReference type="SUPFAM" id="SSF55821">
    <property type="entry name" value="YrdC/RibB"/>
    <property type="match status" value="1"/>
</dbReference>
<evidence type="ECO:0000256" key="7">
    <source>
        <dbReference type="ARBA" id="ARBA00048220"/>
    </source>
</evidence>
<feature type="active site" evidence="9">
    <location>
        <position position="38"/>
    </location>
</feature>
<organism evidence="12 13">
    <name type="scientific">Candidatus Desantisbacteria bacterium CG2_30_40_21</name>
    <dbReference type="NCBI Taxonomy" id="1817895"/>
    <lineage>
        <taxon>Bacteria</taxon>
        <taxon>Candidatus Desantisiibacteriota</taxon>
    </lineage>
</organism>
<gene>
    <name evidence="12" type="ORF">AUJ95_07265</name>
</gene>
<evidence type="ECO:0000256" key="8">
    <source>
        <dbReference type="PIRNR" id="PIRNR006256"/>
    </source>
</evidence>
<dbReference type="InterPro" id="IPR001792">
    <property type="entry name" value="Acylphosphatase-like_dom"/>
</dbReference>
<proteinExistence type="inferred from homology"/>
<keyword evidence="9" id="KW-0378">Hydrolase</keyword>
<dbReference type="AlphaFoldDB" id="A0A1J5DPK5"/>
<dbReference type="PIRSF" id="PIRSF006256">
    <property type="entry name" value="CMPcnvr_hdrg_mat"/>
    <property type="match status" value="1"/>
</dbReference>
<dbReference type="GO" id="GO:0003725">
    <property type="term" value="F:double-stranded RNA binding"/>
    <property type="evidence" value="ECO:0007669"/>
    <property type="project" value="InterPro"/>
</dbReference>
<dbReference type="Pfam" id="PF22521">
    <property type="entry name" value="HypF_C_2"/>
    <property type="match status" value="1"/>
</dbReference>
<dbReference type="InterPro" id="IPR041440">
    <property type="entry name" value="HypF_C"/>
</dbReference>
<accession>A0A1J5DPK5</accession>
<keyword evidence="3" id="KW-0436">Ligase</keyword>
<dbReference type="EMBL" id="MNYI01000189">
    <property type="protein sequence ID" value="OIP38061.1"/>
    <property type="molecule type" value="Genomic_DNA"/>
</dbReference>
<dbReference type="GO" id="GO:0016743">
    <property type="term" value="F:carboxyl- or carbamoyltransferase activity"/>
    <property type="evidence" value="ECO:0007669"/>
    <property type="project" value="UniProtKB-UniRule"/>
</dbReference>
<sequence>MVQIRARIILNGIVQGVGFRPFVHRLAESFHLFGWVANTSQGVIIEVEGDRECVDGFYQQVLNSSPPMATIMRRTIEFFPTIGSVSFEIRESVICPDEFTPVPPDMAICNDCYQELIDLNNRRYGYPFINCTNCGPRFTIIQATPYDRKNTTMRDFKMCQECEAEYNDITNRRYHAEPNACPVCGPEVWLWRDGIRVECDDPIRKTIGILKDGCIVAVKGIGGFHLACNALDSEAVKRLQERKRREKEKPFAIMLRDIERVGQYCKVNEHERDILLSTASPIVLLKKRLPCSIPDVVAPNNRYLGVMLPYTPLHYLLMADEEIPALVMTSANLSDEPLIKDNNEAMDRLPGVADYILMHNRDIHNRCDDSVVQVIGDKEMIVRRARGYAPYPITFDTGANHFLSVLAVGAELKSTFCLSHRNFAFLSQHLGDLKNLETLEFFKEGIKRYQRLFQIKPEFIAHDLHPDYLSTRFALEITAQNPNLKNHAIQHHHAHIVSCMAENSIDERVLGIALDGIGYGTDGHIWGGEFLLADYSGFERIAHLKYIPMPGADLATKQPWRMAVSYLYAACGGIIPPGFIERWGSERVKIIIKMMEQGLNSPLTSSAGRLFDAVASIIGIRDEVDYEAQAAIELEMMAEEHCNGEYGFFVDQDTKPWGIDTIPIIRGILNDMGTGVVSSIISARFHNTIIAMIQQISRLIRERWMVNKVALSGGVFQNRYLLERVKPLLEGDGFIVFSHSRVPANDGGISLGQVVIASRRIKNVSGYTCKNNEDFRLSGSR</sequence>
<reference evidence="12 13" key="1">
    <citation type="journal article" date="2016" name="Environ. Microbiol.">
        <title>Genomic resolution of a cold subsurface aquifer community provides metabolic insights for novel microbes adapted to high CO concentrations.</title>
        <authorList>
            <person name="Probst A.J."/>
            <person name="Castelle C.J."/>
            <person name="Singh A."/>
            <person name="Brown C.T."/>
            <person name="Anantharaman K."/>
            <person name="Sharon I."/>
            <person name="Hug L.A."/>
            <person name="Burstein D."/>
            <person name="Emerson J.B."/>
            <person name="Thomas B.C."/>
            <person name="Banfield J.F."/>
        </authorList>
    </citation>
    <scope>NUCLEOTIDE SEQUENCE [LARGE SCALE GENOMIC DNA]</scope>
    <source>
        <strain evidence="12">CG2_30_40_21</strain>
    </source>
</reference>
<comment type="catalytic activity">
    <reaction evidence="7">
        <text>C-terminal L-cysteinyl-[HypE protein] + carbamoyl phosphate + ATP + H2O = C-terminal S-carboxamide-L-cysteinyl-[HypE protein] + AMP + phosphate + diphosphate + H(+)</text>
        <dbReference type="Rhea" id="RHEA:55636"/>
        <dbReference type="Rhea" id="RHEA-COMP:14247"/>
        <dbReference type="Rhea" id="RHEA-COMP:14392"/>
        <dbReference type="ChEBI" id="CHEBI:15377"/>
        <dbReference type="ChEBI" id="CHEBI:15378"/>
        <dbReference type="ChEBI" id="CHEBI:30616"/>
        <dbReference type="ChEBI" id="CHEBI:33019"/>
        <dbReference type="ChEBI" id="CHEBI:43474"/>
        <dbReference type="ChEBI" id="CHEBI:58228"/>
        <dbReference type="ChEBI" id="CHEBI:76913"/>
        <dbReference type="ChEBI" id="CHEBI:139126"/>
        <dbReference type="ChEBI" id="CHEBI:456215"/>
    </reaction>
</comment>
<dbReference type="Pfam" id="PF07503">
    <property type="entry name" value="zf-HYPF"/>
    <property type="match status" value="2"/>
</dbReference>
<evidence type="ECO:0000259" key="11">
    <source>
        <dbReference type="PROSITE" id="PS51163"/>
    </source>
</evidence>
<dbReference type="PROSITE" id="PS51160">
    <property type="entry name" value="ACYLPHOSPHATASE_3"/>
    <property type="match status" value="1"/>
</dbReference>
<dbReference type="Proteomes" id="UP000183085">
    <property type="component" value="Unassembled WGS sequence"/>
</dbReference>
<dbReference type="EC" id="6.2.-.-" evidence="8"/>
<feature type="domain" description="Acylphosphatase-like" evidence="10">
    <location>
        <begin position="5"/>
        <end position="91"/>
    </location>
</feature>
<dbReference type="GO" id="GO:0016874">
    <property type="term" value="F:ligase activity"/>
    <property type="evidence" value="ECO:0007669"/>
    <property type="project" value="UniProtKB-UniRule"/>
</dbReference>
<evidence type="ECO:0000313" key="13">
    <source>
        <dbReference type="Proteomes" id="UP000183085"/>
    </source>
</evidence>
<evidence type="ECO:0000259" key="10">
    <source>
        <dbReference type="PROSITE" id="PS51160"/>
    </source>
</evidence>
<evidence type="ECO:0000256" key="3">
    <source>
        <dbReference type="ARBA" id="ARBA00022598"/>
    </source>
</evidence>
<feature type="active site" evidence="9">
    <location>
        <position position="20"/>
    </location>
</feature>
<feature type="domain" description="YrdC-like" evidence="11">
    <location>
        <begin position="200"/>
        <end position="387"/>
    </location>
</feature>
<evidence type="ECO:0000256" key="6">
    <source>
        <dbReference type="ARBA" id="ARBA00022833"/>
    </source>
</evidence>
<dbReference type="Pfam" id="PF01300">
    <property type="entry name" value="Sua5_yciO_yrdC"/>
    <property type="match status" value="1"/>
</dbReference>
<dbReference type="PROSITE" id="PS00150">
    <property type="entry name" value="ACYLPHOSPHATASE_1"/>
    <property type="match status" value="1"/>
</dbReference>
<dbReference type="InterPro" id="IPR006070">
    <property type="entry name" value="Sua5-like_dom"/>
</dbReference>
<dbReference type="InterPro" id="IPR055128">
    <property type="entry name" value="HypF_C_2"/>
</dbReference>
<evidence type="ECO:0000256" key="1">
    <source>
        <dbReference type="ARBA" id="ARBA00004711"/>
    </source>
</evidence>
<dbReference type="PANTHER" id="PTHR42959:SF1">
    <property type="entry name" value="CARBAMOYLTRANSFERASE HYPF"/>
    <property type="match status" value="1"/>
</dbReference>
<dbReference type="SUPFAM" id="SSF54975">
    <property type="entry name" value="Acylphosphatase/BLUF domain-like"/>
    <property type="match status" value="1"/>
</dbReference>
<comment type="caution">
    <text evidence="12">The sequence shown here is derived from an EMBL/GenBank/DDBJ whole genome shotgun (WGS) entry which is preliminary data.</text>
</comment>
<evidence type="ECO:0000256" key="5">
    <source>
        <dbReference type="ARBA" id="ARBA00022771"/>
    </source>
</evidence>
<dbReference type="Pfam" id="PF17788">
    <property type="entry name" value="HypF_C"/>
    <property type="match status" value="1"/>
</dbReference>
<dbReference type="PANTHER" id="PTHR42959">
    <property type="entry name" value="CARBAMOYLTRANSFERASE"/>
    <property type="match status" value="1"/>
</dbReference>
<dbReference type="GO" id="GO:0008270">
    <property type="term" value="F:zinc ion binding"/>
    <property type="evidence" value="ECO:0007669"/>
    <property type="project" value="UniProtKB-KW"/>
</dbReference>
<comment type="similarity">
    <text evidence="2 8">Belongs to the carbamoyltransferase HypF family.</text>
</comment>
<dbReference type="GO" id="GO:0051604">
    <property type="term" value="P:protein maturation"/>
    <property type="evidence" value="ECO:0007669"/>
    <property type="project" value="TreeGrafter"/>
</dbReference>
<dbReference type="FunFam" id="3.30.420.40:FF:000124">
    <property type="entry name" value="Carbamoyltransferase HypF"/>
    <property type="match status" value="1"/>
</dbReference>
<name>A0A1J5DPK5_9BACT</name>
<keyword evidence="12" id="KW-0808">Transferase</keyword>
<dbReference type="InterPro" id="IPR017968">
    <property type="entry name" value="Acylphosphatase_CS"/>
</dbReference>
<dbReference type="STRING" id="1817895.AUJ95_07265"/>
<dbReference type="InterPro" id="IPR051060">
    <property type="entry name" value="Carbamoyltrans_HypF-like"/>
</dbReference>
<comment type="pathway">
    <text evidence="1">Protein modification; [NiFe] hydrogenase maturation.</text>
</comment>
<keyword evidence="4" id="KW-0479">Metal-binding</keyword>
<dbReference type="Pfam" id="PF00708">
    <property type="entry name" value="Acylphosphatase"/>
    <property type="match status" value="1"/>
</dbReference>
<dbReference type="InterPro" id="IPR011125">
    <property type="entry name" value="Znf_HypF"/>
</dbReference>
<dbReference type="InterPro" id="IPR036046">
    <property type="entry name" value="Acylphosphatase-like_dom_sf"/>
</dbReference>
<protein>
    <recommendedName>
        <fullName evidence="8">Carbamoyltransferase</fullName>
        <ecNumber evidence="8">6.2.-.-</ecNumber>
    </recommendedName>
</protein>
<dbReference type="NCBIfam" id="TIGR00143">
    <property type="entry name" value="hypF"/>
    <property type="match status" value="1"/>
</dbReference>
<dbReference type="UniPathway" id="UPA00335"/>
<dbReference type="InterPro" id="IPR017945">
    <property type="entry name" value="DHBP_synth_RibB-like_a/b_dom"/>
</dbReference>
<dbReference type="Gene3D" id="3.30.110.120">
    <property type="match status" value="1"/>
</dbReference>
<dbReference type="PROSITE" id="PS51163">
    <property type="entry name" value="YRDC"/>
    <property type="match status" value="1"/>
</dbReference>
<dbReference type="GO" id="GO:0003998">
    <property type="term" value="F:acylphosphatase activity"/>
    <property type="evidence" value="ECO:0007669"/>
    <property type="project" value="UniProtKB-EC"/>
</dbReference>
<comment type="catalytic activity">
    <reaction evidence="9">
        <text>an acyl phosphate + H2O = a carboxylate + phosphate + H(+)</text>
        <dbReference type="Rhea" id="RHEA:14965"/>
        <dbReference type="ChEBI" id="CHEBI:15377"/>
        <dbReference type="ChEBI" id="CHEBI:15378"/>
        <dbReference type="ChEBI" id="CHEBI:29067"/>
        <dbReference type="ChEBI" id="CHEBI:43474"/>
        <dbReference type="ChEBI" id="CHEBI:59918"/>
        <dbReference type="EC" id="3.6.1.7"/>
    </reaction>
</comment>
<dbReference type="Gene3D" id="3.30.420.40">
    <property type="match status" value="1"/>
</dbReference>
<keyword evidence="5" id="KW-0863">Zinc-finger</keyword>
<evidence type="ECO:0000256" key="2">
    <source>
        <dbReference type="ARBA" id="ARBA00008097"/>
    </source>
</evidence>